<evidence type="ECO:0000256" key="2">
    <source>
        <dbReference type="ARBA" id="ARBA00022840"/>
    </source>
</evidence>
<keyword evidence="1" id="KW-0547">Nucleotide-binding</keyword>
<comment type="caution">
    <text evidence="4">The sequence shown here is derived from an EMBL/GenBank/DDBJ whole genome shotgun (WGS) entry which is preliminary data.</text>
</comment>
<keyword evidence="2" id="KW-0067">ATP-binding</keyword>
<dbReference type="Proteomes" id="UP001470230">
    <property type="component" value="Unassembled WGS sequence"/>
</dbReference>
<gene>
    <name evidence="4" type="ORF">M9Y10_020040</name>
</gene>
<keyword evidence="5" id="KW-1185">Reference proteome</keyword>
<accession>A0ABR2HG94</accession>
<evidence type="ECO:0000256" key="1">
    <source>
        <dbReference type="ARBA" id="ARBA00022741"/>
    </source>
</evidence>
<evidence type="ECO:0000313" key="4">
    <source>
        <dbReference type="EMBL" id="KAK8846039.1"/>
    </source>
</evidence>
<sequence>MALIIISGIPGSGKTLLANNLQPLFTEQGHECAIVSEPSVEDGAFTNSKRELQARSDFKASVRRAISPNKIVIADGMNFIKGFRYELFCIAREQNLRFCCCFCDADPSEAKQRSLSRYSELVVNDLIGRMEKPNEKNKWDRPLFVVKDVNDKEMLNSIVKTALSKNNQLAPKKATAKAMGSSASLNDKVDHEINEFCTELLKLQNMVPLGSEVKICGAKLVLKKQLNSGQLSRAKREFADRAKTITEDSNIPQLFADSLEILF</sequence>
<dbReference type="Pfam" id="PF08433">
    <property type="entry name" value="KTI12"/>
    <property type="match status" value="1"/>
</dbReference>
<dbReference type="SUPFAM" id="SSF52540">
    <property type="entry name" value="P-loop containing nucleoside triphosphate hydrolases"/>
    <property type="match status" value="1"/>
</dbReference>
<name>A0ABR2HG94_9EUKA</name>
<dbReference type="InterPro" id="IPR013641">
    <property type="entry name" value="KTI12/PSTK"/>
</dbReference>
<organism evidence="4 5">
    <name type="scientific">Tritrichomonas musculus</name>
    <dbReference type="NCBI Taxonomy" id="1915356"/>
    <lineage>
        <taxon>Eukaryota</taxon>
        <taxon>Metamonada</taxon>
        <taxon>Parabasalia</taxon>
        <taxon>Tritrichomonadida</taxon>
        <taxon>Tritrichomonadidae</taxon>
        <taxon>Tritrichomonas</taxon>
    </lineage>
</organism>
<dbReference type="Gene3D" id="3.40.50.300">
    <property type="entry name" value="P-loop containing nucleotide triphosphate hydrolases"/>
    <property type="match status" value="1"/>
</dbReference>
<dbReference type="InterPro" id="IPR027417">
    <property type="entry name" value="P-loop_NTPase"/>
</dbReference>
<dbReference type="PANTHER" id="PTHR12435">
    <property type="match status" value="1"/>
</dbReference>
<protein>
    <submittedName>
        <fullName evidence="4">Kti12, chromatin associated</fullName>
    </submittedName>
</protein>
<evidence type="ECO:0000313" key="5">
    <source>
        <dbReference type="Proteomes" id="UP001470230"/>
    </source>
</evidence>
<comment type="similarity">
    <text evidence="3">Belongs to the KTI12 family.</text>
</comment>
<proteinExistence type="inferred from homology"/>
<reference evidence="4 5" key="1">
    <citation type="submission" date="2024-04" db="EMBL/GenBank/DDBJ databases">
        <title>Tritrichomonas musculus Genome.</title>
        <authorList>
            <person name="Alves-Ferreira E."/>
            <person name="Grigg M."/>
            <person name="Lorenzi H."/>
            <person name="Galac M."/>
        </authorList>
    </citation>
    <scope>NUCLEOTIDE SEQUENCE [LARGE SCALE GENOMIC DNA]</scope>
    <source>
        <strain evidence="4 5">EAF2021</strain>
    </source>
</reference>
<dbReference type="EMBL" id="JAPFFF010000029">
    <property type="protein sequence ID" value="KAK8846039.1"/>
    <property type="molecule type" value="Genomic_DNA"/>
</dbReference>
<evidence type="ECO:0000256" key="3">
    <source>
        <dbReference type="ARBA" id="ARBA00025768"/>
    </source>
</evidence>